<evidence type="ECO:0000256" key="7">
    <source>
        <dbReference type="PROSITE-ProRule" id="PRU01360"/>
    </source>
</evidence>
<dbReference type="FunFam" id="2.60.40.1120:FF:000003">
    <property type="entry name" value="Outer membrane protein Omp121"/>
    <property type="match status" value="1"/>
</dbReference>
<evidence type="ECO:0000256" key="1">
    <source>
        <dbReference type="ARBA" id="ARBA00004571"/>
    </source>
</evidence>
<dbReference type="Pfam" id="PF07715">
    <property type="entry name" value="Plug"/>
    <property type="match status" value="1"/>
</dbReference>
<protein>
    <submittedName>
        <fullName evidence="10">Outer membrane receptor for ferrienterochelin and colicins</fullName>
    </submittedName>
</protein>
<comment type="subcellular location">
    <subcellularLocation>
        <location evidence="1 7">Cell outer membrane</location>
        <topology evidence="1 7">Multi-pass membrane protein</topology>
    </subcellularLocation>
</comment>
<evidence type="ECO:0000256" key="6">
    <source>
        <dbReference type="ARBA" id="ARBA00023237"/>
    </source>
</evidence>
<keyword evidence="10" id="KW-0675">Receptor</keyword>
<keyword evidence="6 7" id="KW-0998">Cell outer membrane</keyword>
<dbReference type="Gene3D" id="2.170.130.10">
    <property type="entry name" value="TonB-dependent receptor, plug domain"/>
    <property type="match status" value="1"/>
</dbReference>
<dbReference type="InterPro" id="IPR039426">
    <property type="entry name" value="TonB-dep_rcpt-like"/>
</dbReference>
<accession>A0A174IYZ5</accession>
<feature type="chain" id="PRO_5008024796" evidence="8">
    <location>
        <begin position="34"/>
        <end position="1065"/>
    </location>
</feature>
<proteinExistence type="inferred from homology"/>
<keyword evidence="3 7" id="KW-1134">Transmembrane beta strand</keyword>
<dbReference type="InterPro" id="IPR023997">
    <property type="entry name" value="TonB-dep_OMP_SusC/RagA_CS"/>
</dbReference>
<dbReference type="EMBL" id="CYZF01000007">
    <property type="protein sequence ID" value="CUO91256.1"/>
    <property type="molecule type" value="Genomic_DNA"/>
</dbReference>
<evidence type="ECO:0000256" key="3">
    <source>
        <dbReference type="ARBA" id="ARBA00022452"/>
    </source>
</evidence>
<feature type="signal peptide" evidence="8">
    <location>
        <begin position="1"/>
        <end position="33"/>
    </location>
</feature>
<dbReference type="InterPro" id="IPR023996">
    <property type="entry name" value="TonB-dep_OMP_SusC/RagA"/>
</dbReference>
<dbReference type="SUPFAM" id="SSF56935">
    <property type="entry name" value="Porins"/>
    <property type="match status" value="1"/>
</dbReference>
<evidence type="ECO:0000256" key="5">
    <source>
        <dbReference type="ARBA" id="ARBA00023136"/>
    </source>
</evidence>
<evidence type="ECO:0000256" key="2">
    <source>
        <dbReference type="ARBA" id="ARBA00022448"/>
    </source>
</evidence>
<dbReference type="SUPFAM" id="SSF49464">
    <property type="entry name" value="Carboxypeptidase regulatory domain-like"/>
    <property type="match status" value="1"/>
</dbReference>
<keyword evidence="4 7" id="KW-0812">Transmembrane</keyword>
<keyword evidence="2 7" id="KW-0813">Transport</keyword>
<dbReference type="RefSeq" id="WP_057088857.1">
    <property type="nucleotide sequence ID" value="NZ_CAXKYG010000021.1"/>
</dbReference>
<organism evidence="10 11">
    <name type="scientific">Bacteroides uniformis</name>
    <dbReference type="NCBI Taxonomy" id="820"/>
    <lineage>
        <taxon>Bacteria</taxon>
        <taxon>Pseudomonadati</taxon>
        <taxon>Bacteroidota</taxon>
        <taxon>Bacteroidia</taxon>
        <taxon>Bacteroidales</taxon>
        <taxon>Bacteroidaceae</taxon>
        <taxon>Bacteroides</taxon>
    </lineage>
</organism>
<evidence type="ECO:0000259" key="9">
    <source>
        <dbReference type="Pfam" id="PF07715"/>
    </source>
</evidence>
<dbReference type="InterPro" id="IPR008969">
    <property type="entry name" value="CarboxyPept-like_regulatory"/>
</dbReference>
<name>A0A174IYZ5_BACUN</name>
<evidence type="ECO:0000313" key="11">
    <source>
        <dbReference type="Proteomes" id="UP000095419"/>
    </source>
</evidence>
<dbReference type="NCBIfam" id="TIGR04057">
    <property type="entry name" value="SusC_RagA_signa"/>
    <property type="match status" value="1"/>
</dbReference>
<keyword evidence="8" id="KW-0732">Signal</keyword>
<dbReference type="NCBIfam" id="TIGR04056">
    <property type="entry name" value="OMP_RagA_SusC"/>
    <property type="match status" value="1"/>
</dbReference>
<dbReference type="PROSITE" id="PS52016">
    <property type="entry name" value="TONB_DEPENDENT_REC_3"/>
    <property type="match status" value="1"/>
</dbReference>
<gene>
    <name evidence="10" type="ORF">ERS417307_02728</name>
</gene>
<dbReference type="AlphaFoldDB" id="A0A174IYZ5"/>
<dbReference type="InterPro" id="IPR037066">
    <property type="entry name" value="Plug_dom_sf"/>
</dbReference>
<dbReference type="Gene3D" id="2.60.40.1120">
    <property type="entry name" value="Carboxypeptidase-like, regulatory domain"/>
    <property type="match status" value="1"/>
</dbReference>
<evidence type="ECO:0000256" key="4">
    <source>
        <dbReference type="ARBA" id="ARBA00022692"/>
    </source>
</evidence>
<dbReference type="GO" id="GO:0009279">
    <property type="term" value="C:cell outer membrane"/>
    <property type="evidence" value="ECO:0007669"/>
    <property type="project" value="UniProtKB-SubCell"/>
</dbReference>
<dbReference type="Pfam" id="PF13715">
    <property type="entry name" value="CarbopepD_reg_2"/>
    <property type="match status" value="1"/>
</dbReference>
<keyword evidence="5 7" id="KW-0472">Membrane</keyword>
<evidence type="ECO:0000313" key="10">
    <source>
        <dbReference type="EMBL" id="CUO91256.1"/>
    </source>
</evidence>
<sequence length="1065" mass="116361">MRKETHAKKNTRWMKAVLLSFFALLLCSVSGYAQNITVTGKVSDAMGTLPGVSVAIKGTTNGTVTDVDGKYSLNVAKNATLVFSFVGMKSQEVTVNGRKVIDVTMTNDTELLDEVVVVGYGTSKKSSLTSAVSAVKGDELLKAPATNVSQLLGGRLPGISSLQESGEPGLDQASLKIRGSVYSVSYIVDGFPVSNINDLDPNDIESVSVLKDGASAAVYGLAGAGGVIIVTTKRGEAGKTKVTYDASYGVSMNANFPKFMNGPQYAHYYNMAQMMDQLASGAIKDRSEYTPYYTQENIAAMTNGDPTDGWDNVDYIDKVFGTGTNQKHSVTVQGGNEKMRYFTSLGYLGQNGNIDNFTYRRYNLRANIESEFAKHFNFKLGVSGVVGRRSTPAFNSGGGDDGYEEVGFLSIARQTIQMHPYLPERYNDMYTAAIQKNTSLPNSPLAAIYESGYKKTRSFEGNVNLELTYNVPWVKGLALKANGSYNYSTSHNKNLNTLYSVMGYNNGTWSQYEDPRGTANGTELGEGQTNYEQMVGQASINYANSFGLHNVEVLALVEARDNKSHGLSAYAKNLPFIQLPELGSDGGGVPTDSPIGGWSAASRTAGYVFRLKYDYDSKYMAEFTGRYDGSYKFYGMGKRWGFFPSASLGWRISKENFMESLEFVNDLKVRASVGLLGNDAVSEYAFLGTYSPWSTGVIYPSGSAVKAPGIYTSGIPNPALTWEKTLSWNAGFDATLWNGLLGIELDAFYNYTYDVLTGMGGNKPSSMGGYYTTYGNNNALDSKGIDILLTHRNKFHVAGSPLQYTVSGNLTYSKTRWLKYLDEPNTVEWQKVVGTAYGTIYGWKADGLFRTEEEIDNSAWYGSRPCVGDIKYVDMNGDGKIDSQDRGAFGRSNRPQLTFGLNLGASWKGFDFNAQFTGGALFDVSMTGTYYNGYDDNTIWTQTFKEAANSPLFLVENAYSIDNPNGSFPRITLGAPGHGGDNGLSSSFWWRDGKYVRLKSAQIGYTFPKAWMSKLNIENLRIFVEGSNLFTIDGLPEGIDPESPGVNNGYYPQQRTVMGGLTLTF</sequence>
<dbReference type="Proteomes" id="UP000095419">
    <property type="component" value="Unassembled WGS sequence"/>
</dbReference>
<feature type="domain" description="TonB-dependent receptor plug" evidence="9">
    <location>
        <begin position="125"/>
        <end position="227"/>
    </location>
</feature>
<reference evidence="10 11" key="1">
    <citation type="submission" date="2015-09" db="EMBL/GenBank/DDBJ databases">
        <authorList>
            <consortium name="Pathogen Informatics"/>
        </authorList>
    </citation>
    <scope>NUCLEOTIDE SEQUENCE [LARGE SCALE GENOMIC DNA]</scope>
    <source>
        <strain evidence="10 11">2789STDY5608791</strain>
    </source>
</reference>
<dbReference type="InterPro" id="IPR036942">
    <property type="entry name" value="Beta-barrel_TonB_sf"/>
</dbReference>
<comment type="similarity">
    <text evidence="7">Belongs to the TonB-dependent receptor family.</text>
</comment>
<evidence type="ECO:0000256" key="8">
    <source>
        <dbReference type="SAM" id="SignalP"/>
    </source>
</evidence>
<dbReference type="Gene3D" id="2.40.170.20">
    <property type="entry name" value="TonB-dependent receptor, beta-barrel domain"/>
    <property type="match status" value="1"/>
</dbReference>
<dbReference type="InterPro" id="IPR012910">
    <property type="entry name" value="Plug_dom"/>
</dbReference>